<dbReference type="EMBL" id="CP002665">
    <property type="protein sequence ID" value="AEI11736.1"/>
    <property type="molecule type" value="Genomic_DNA"/>
</dbReference>
<protein>
    <submittedName>
        <fullName evidence="2">Diguanylate phosphodiesterase</fullName>
    </submittedName>
</protein>
<dbReference type="OrthoDB" id="9804751at2"/>
<evidence type="ECO:0000313" key="3">
    <source>
        <dbReference type="Proteomes" id="UP000000485"/>
    </source>
</evidence>
<dbReference type="KEGG" id="cga:Celgi_1217"/>
<evidence type="ECO:0000313" key="2">
    <source>
        <dbReference type="EMBL" id="AEI11736.1"/>
    </source>
</evidence>
<name>F8A1S9_CELGA</name>
<dbReference type="InterPro" id="IPR035919">
    <property type="entry name" value="EAL_sf"/>
</dbReference>
<dbReference type="AlphaFoldDB" id="F8A1S9"/>
<dbReference type="SMART" id="SM00052">
    <property type="entry name" value="EAL"/>
    <property type="match status" value="1"/>
</dbReference>
<dbReference type="HOGENOM" id="CLU_096011_0_0_11"/>
<proteinExistence type="predicted"/>
<accession>F8A1S9</accession>
<sequence length="253" mass="27497">MSDPALWCHVHVNDELDDGGLRHLAAAVDEAIPATLRTRWAEHVAAGPVLVGRQGIFTPSGQVVAYELSYRSHDAATAGASAWSARQHERATAHVLSATFGRADLERVAQGRLLFVRCTRAYLVGDLPVPRRPDRLVVEIPDTVEVDGAVLAGVRRLRAEGYRIALPSFVSSAGQRRLLPHADYVKIDVRDLDLEGQPVVALARSYGASPIAEYVETPSAMNHARELGFTLFQGNLLERAGVLDRADARILAD</sequence>
<gene>
    <name evidence="2" type="ordered locus">Celgi_1217</name>
</gene>
<dbReference type="STRING" id="593907.Celgi_1217"/>
<keyword evidence="3" id="KW-1185">Reference proteome</keyword>
<dbReference type="Proteomes" id="UP000000485">
    <property type="component" value="Chromosome"/>
</dbReference>
<dbReference type="SUPFAM" id="SSF141868">
    <property type="entry name" value="EAL domain-like"/>
    <property type="match status" value="1"/>
</dbReference>
<dbReference type="eggNOG" id="COG3434">
    <property type="taxonomic scope" value="Bacteria"/>
</dbReference>
<dbReference type="InterPro" id="IPR001633">
    <property type="entry name" value="EAL_dom"/>
</dbReference>
<feature type="domain" description="EAL" evidence="1">
    <location>
        <begin position="34"/>
        <end position="245"/>
    </location>
</feature>
<dbReference type="Gene3D" id="3.20.20.450">
    <property type="entry name" value="EAL domain"/>
    <property type="match status" value="1"/>
</dbReference>
<reference evidence="3" key="1">
    <citation type="submission" date="2011-04" db="EMBL/GenBank/DDBJ databases">
        <title>Complete sequence of Cellvibrio gilvus ATCC 13127.</title>
        <authorList>
            <person name="Lucas S."/>
            <person name="Han J."/>
            <person name="Lapidus A."/>
            <person name="Cheng J.-F."/>
            <person name="Goodwin L."/>
            <person name="Pitluck S."/>
            <person name="Peters L."/>
            <person name="Munk A."/>
            <person name="Detter J.C."/>
            <person name="Han C."/>
            <person name="Tapia R."/>
            <person name="Land M."/>
            <person name="Hauser L."/>
            <person name="Kyrpides N."/>
            <person name="Ivanova N."/>
            <person name="Ovchinnikova G."/>
            <person name="Pagani I."/>
            <person name="Mead D."/>
            <person name="Brumm P."/>
            <person name="Woyke T."/>
        </authorList>
    </citation>
    <scope>NUCLEOTIDE SEQUENCE [LARGE SCALE GENOMIC DNA]</scope>
    <source>
        <strain evidence="3">ATCC 13127 / NRRL B-14078</strain>
    </source>
</reference>
<organism evidence="2 3">
    <name type="scientific">Cellulomonas gilvus (strain ATCC 13127 / NRRL B-14078)</name>
    <name type="common">Cellvibrio gilvus</name>
    <dbReference type="NCBI Taxonomy" id="593907"/>
    <lineage>
        <taxon>Bacteria</taxon>
        <taxon>Bacillati</taxon>
        <taxon>Actinomycetota</taxon>
        <taxon>Actinomycetes</taxon>
        <taxon>Micrococcales</taxon>
        <taxon>Cellulomonadaceae</taxon>
        <taxon>Cellulomonas</taxon>
    </lineage>
</organism>
<dbReference type="Pfam" id="PF00563">
    <property type="entry name" value="EAL"/>
    <property type="match status" value="1"/>
</dbReference>
<evidence type="ECO:0000259" key="1">
    <source>
        <dbReference type="SMART" id="SM00052"/>
    </source>
</evidence>